<keyword evidence="9" id="KW-0325">Glycoprotein</keyword>
<evidence type="ECO:0000313" key="13">
    <source>
        <dbReference type="EMBL" id="ORX69083.1"/>
    </source>
</evidence>
<feature type="compositionally biased region" description="Acidic residues" evidence="10">
    <location>
        <begin position="1"/>
        <end position="11"/>
    </location>
</feature>
<dbReference type="Pfam" id="PF22997">
    <property type="entry name" value="CHS4"/>
    <property type="match status" value="1"/>
</dbReference>
<feature type="transmembrane region" description="Helical" evidence="11">
    <location>
        <begin position="1121"/>
        <end position="1140"/>
    </location>
</feature>
<sequence length="1359" mass="150497">MATGNYDDDGFDNPSSNNSPYLRNQQPAARQHQDESGFDGYYSSPPPQAGYFGLPDHSNNQHSHHRGSSAGGVELEVLSNTSSNTRNNESKGDHRSDYSSQGGGQPDRPLISGEPLIQGISEIAPPIPVASKVEDGKRLQRRANRSANYDDEEAAVGSSSAYQSYQPPTRGRSLVRPGRTVSDDAEYGSADKQQVLTRNSESGRARASTASARRRRKQQAMYTPPKRRCCASPWQTYCRVVTFYAPNRVLKCFGMPQEEVQMAWREKMGLVTIIILIMGCIAFLTFGFQQVLCGLSGKQTRIKWNEVGNGYVVVQGRAYDITRFQHEKATPWTGQENANLMGEPANAGGKDLSFLFQNPNSNCRGVLSYDKNLVDDNDNVVKVFPCVYVNQTDIINPSQIPNDQGCHNTAAGRRALRNLPNTPIQYSWKDVRKQPNLVVFNGAVLDLARGQFFLDGVHMPLTMQNLINQGSMRGKDISLFLPSGDRKRIGRCMMDLFRVGSIDSSSLGCIAANIELYVSLIVILGGVFAKFFMAIYFGWFMGRRIGQIKEETPETRRERQAEIEAWADVNNHYGKEKLERKYTVLNNNKDNRKSRFFPTTSRYSHYMPGDEPGSRDKSRQSRQSRAIGSSAMPRQSAFFSDHRSSQFSQTQSMVFPNSGGDQLLPKTSDGIDIKALSMPPGPPVPVASPWNFELAYTMLLVTCYSEGAHGIRTTLDSLCGTDYPTSHKCLFIICDGLIKGAGEDMYTPDVCLSMMTDFVIPPDRVQPYSYVSIAQGSKRHNMAKLYAGYYAPSENSPKNARENRVPMILVVKCGTPEEANEPKPGNRGKRDSQIILMSFLQRVMFDERMTELEYELFNAMWNVTGVTPDNFEIVLMVDADTKVYVDSVTRMVKAMVDDPTIMGLCGETKIANKTDSWVSMIQAKAFESVFGGVTCLPGCFCMYRIKAPKGQHGYWVPILANPDIVENYSENVVDTLHRKNLLLLGEDRYLTTLMLRTFPKRKMMFVPSAVCKTIVPDEFKVLLSQRRRWINSTVHNLAELVLVNDLCGTFCLSMQFIIFMDLVGTLALPAAIVFTLYVIVISTFTRPVPWLPLALLAVILGLPAVLIGLTSRKLVYIGWMLIYLGSLPIWNFVLPTYAYWHFDDFSWGQTRMVQGEGKDTGHGSGDGEFDSSQIVMKRWCDFEADKRRKTQMILGSVPSLAALAMTNSSDPSVNARSSRVVSMRPSSVMSPQITTTSTNQTADSTDQLIATVGPAAQLQQAASQIADSEAQAAAGSIERLGYMTPNIIPVLASQGHVGTQLDFRNASFSPDNNAPFYAGSSGNTSSVHFAQGTVPQGPSSNGSSNHNESSGSLPSVKKQ</sequence>
<comment type="caution">
    <text evidence="13">The sequence shown here is derived from an EMBL/GenBank/DDBJ whole genome shotgun (WGS) entry which is preliminary data.</text>
</comment>
<keyword evidence="8 11" id="KW-0472">Membrane</keyword>
<evidence type="ECO:0000256" key="5">
    <source>
        <dbReference type="ARBA" id="ARBA00022679"/>
    </source>
</evidence>
<dbReference type="GO" id="GO:0030428">
    <property type="term" value="C:cell septum"/>
    <property type="evidence" value="ECO:0007669"/>
    <property type="project" value="TreeGrafter"/>
</dbReference>
<evidence type="ECO:0000256" key="9">
    <source>
        <dbReference type="ARBA" id="ARBA00023180"/>
    </source>
</evidence>
<dbReference type="Pfam" id="PF03142">
    <property type="entry name" value="Chitin_synth_2"/>
    <property type="match status" value="1"/>
</dbReference>
<evidence type="ECO:0000256" key="6">
    <source>
        <dbReference type="ARBA" id="ARBA00022692"/>
    </source>
</evidence>
<feature type="compositionally biased region" description="Low complexity" evidence="10">
    <location>
        <begin position="1335"/>
        <end position="1359"/>
    </location>
</feature>
<evidence type="ECO:0000256" key="7">
    <source>
        <dbReference type="ARBA" id="ARBA00022989"/>
    </source>
</evidence>
<dbReference type="GeneID" id="63807048"/>
<dbReference type="InterPro" id="IPR054295">
    <property type="entry name" value="CHS4-like_dom"/>
</dbReference>
<evidence type="ECO:0000256" key="10">
    <source>
        <dbReference type="SAM" id="MobiDB-lite"/>
    </source>
</evidence>
<evidence type="ECO:0000256" key="3">
    <source>
        <dbReference type="ARBA" id="ARBA00022475"/>
    </source>
</evidence>
<keyword evidence="14" id="KW-1185">Reference proteome</keyword>
<feature type="compositionally biased region" description="Low complexity" evidence="10">
    <location>
        <begin position="200"/>
        <end position="211"/>
    </location>
</feature>
<gene>
    <name evidence="13" type="ORF">DL89DRAFT_293546</name>
</gene>
<keyword evidence="3" id="KW-1003">Cell membrane</keyword>
<dbReference type="PANTHER" id="PTHR22914">
    <property type="entry name" value="CHITIN SYNTHASE"/>
    <property type="match status" value="1"/>
</dbReference>
<evidence type="ECO:0000256" key="8">
    <source>
        <dbReference type="ARBA" id="ARBA00023136"/>
    </source>
</evidence>
<feature type="transmembrane region" description="Helical" evidence="11">
    <location>
        <begin position="516"/>
        <end position="539"/>
    </location>
</feature>
<feature type="compositionally biased region" description="Polar residues" evidence="10">
    <location>
        <begin position="157"/>
        <end position="167"/>
    </location>
</feature>
<evidence type="ECO:0000313" key="14">
    <source>
        <dbReference type="Proteomes" id="UP000193922"/>
    </source>
</evidence>
<dbReference type="RefSeq" id="XP_040742815.1">
    <property type="nucleotide sequence ID" value="XM_040890400.1"/>
</dbReference>
<dbReference type="SUPFAM" id="SSF53448">
    <property type="entry name" value="Nucleotide-diphospho-sugar transferases"/>
    <property type="match status" value="1"/>
</dbReference>
<feature type="transmembrane region" description="Helical" evidence="11">
    <location>
        <begin position="1090"/>
        <end position="1109"/>
    </location>
</feature>
<dbReference type="STRING" id="61395.A0A1Y1W6B8"/>
<dbReference type="InterPro" id="IPR029044">
    <property type="entry name" value="Nucleotide-diphossugar_trans"/>
</dbReference>
<dbReference type="CDD" id="cd04190">
    <property type="entry name" value="Chitin_synth_C"/>
    <property type="match status" value="1"/>
</dbReference>
<keyword evidence="7 11" id="KW-1133">Transmembrane helix</keyword>
<accession>A0A1Y1W6B8</accession>
<dbReference type="GO" id="GO:0005886">
    <property type="term" value="C:plasma membrane"/>
    <property type="evidence" value="ECO:0007669"/>
    <property type="project" value="UniProtKB-SubCell"/>
</dbReference>
<feature type="domain" description="Chitin synthase 4-like" evidence="12">
    <location>
        <begin position="425"/>
        <end position="501"/>
    </location>
</feature>
<dbReference type="GO" id="GO:0006031">
    <property type="term" value="P:chitin biosynthetic process"/>
    <property type="evidence" value="ECO:0007669"/>
    <property type="project" value="TreeGrafter"/>
</dbReference>
<name>A0A1Y1W6B8_9FUNG</name>
<proteinExistence type="predicted"/>
<reference evidence="13 14" key="1">
    <citation type="submission" date="2016-07" db="EMBL/GenBank/DDBJ databases">
        <title>Pervasive Adenine N6-methylation of Active Genes in Fungi.</title>
        <authorList>
            <consortium name="DOE Joint Genome Institute"/>
            <person name="Mondo S.J."/>
            <person name="Dannebaum R.O."/>
            <person name="Kuo R.C."/>
            <person name="Labutti K."/>
            <person name="Haridas S."/>
            <person name="Kuo A."/>
            <person name="Salamov A."/>
            <person name="Ahrendt S.R."/>
            <person name="Lipzen A."/>
            <person name="Sullivan W."/>
            <person name="Andreopoulos W.B."/>
            <person name="Clum A."/>
            <person name="Lindquist E."/>
            <person name="Daum C."/>
            <person name="Ramamoorthy G.K."/>
            <person name="Gryganskyi A."/>
            <person name="Culley D."/>
            <person name="Magnuson J.K."/>
            <person name="James T.Y."/>
            <person name="O'Malley M.A."/>
            <person name="Stajich J.E."/>
            <person name="Spatafora J.W."/>
            <person name="Visel A."/>
            <person name="Grigoriev I.V."/>
        </authorList>
    </citation>
    <scope>NUCLEOTIDE SEQUENCE [LARGE SCALE GENOMIC DNA]</scope>
    <source>
        <strain evidence="13 14">ATCC 12442</strain>
    </source>
</reference>
<evidence type="ECO:0000259" key="12">
    <source>
        <dbReference type="Pfam" id="PF22997"/>
    </source>
</evidence>
<evidence type="ECO:0000256" key="11">
    <source>
        <dbReference type="SAM" id="Phobius"/>
    </source>
</evidence>
<keyword evidence="5" id="KW-0808">Transferase</keyword>
<organism evidence="13 14">
    <name type="scientific">Linderina pennispora</name>
    <dbReference type="NCBI Taxonomy" id="61395"/>
    <lineage>
        <taxon>Eukaryota</taxon>
        <taxon>Fungi</taxon>
        <taxon>Fungi incertae sedis</taxon>
        <taxon>Zoopagomycota</taxon>
        <taxon>Kickxellomycotina</taxon>
        <taxon>Kickxellomycetes</taxon>
        <taxon>Kickxellales</taxon>
        <taxon>Kickxellaceae</taxon>
        <taxon>Linderina</taxon>
    </lineage>
</organism>
<protein>
    <recommendedName>
        <fullName evidence="2">chitin synthase</fullName>
        <ecNumber evidence="2">2.4.1.16</ecNumber>
    </recommendedName>
</protein>
<feature type="region of interest" description="Disordered" evidence="10">
    <location>
        <begin position="591"/>
        <end position="643"/>
    </location>
</feature>
<keyword evidence="4" id="KW-0328">Glycosyltransferase</keyword>
<feature type="transmembrane region" description="Helical" evidence="11">
    <location>
        <begin position="268"/>
        <end position="288"/>
    </location>
</feature>
<evidence type="ECO:0000256" key="2">
    <source>
        <dbReference type="ARBA" id="ARBA00012543"/>
    </source>
</evidence>
<comment type="subcellular location">
    <subcellularLocation>
        <location evidence="1">Cell membrane</location>
        <topology evidence="1">Multi-pass membrane protein</topology>
    </subcellularLocation>
</comment>
<evidence type="ECO:0000256" key="4">
    <source>
        <dbReference type="ARBA" id="ARBA00022676"/>
    </source>
</evidence>
<keyword evidence="6 11" id="KW-0812">Transmembrane</keyword>
<dbReference type="OrthoDB" id="370884at2759"/>
<feature type="compositionally biased region" description="Basic and acidic residues" evidence="10">
    <location>
        <begin position="88"/>
        <end position="97"/>
    </location>
</feature>
<feature type="compositionally biased region" description="Polar residues" evidence="10">
    <location>
        <begin position="13"/>
        <end position="28"/>
    </location>
</feature>
<dbReference type="EMBL" id="MCFD01000008">
    <property type="protein sequence ID" value="ORX69083.1"/>
    <property type="molecule type" value="Genomic_DNA"/>
</dbReference>
<feature type="region of interest" description="Disordered" evidence="10">
    <location>
        <begin position="1"/>
        <end position="114"/>
    </location>
</feature>
<dbReference type="GO" id="GO:0004100">
    <property type="term" value="F:chitin synthase activity"/>
    <property type="evidence" value="ECO:0007669"/>
    <property type="project" value="UniProtKB-EC"/>
</dbReference>
<dbReference type="PANTHER" id="PTHR22914:SF16">
    <property type="entry name" value="CHITIN SYNTHASE 3"/>
    <property type="match status" value="1"/>
</dbReference>
<feature type="region of interest" description="Disordered" evidence="10">
    <location>
        <begin position="1314"/>
        <end position="1359"/>
    </location>
</feature>
<feature type="region of interest" description="Disordered" evidence="10">
    <location>
        <begin position="127"/>
        <end position="221"/>
    </location>
</feature>
<feature type="transmembrane region" description="Helical" evidence="11">
    <location>
        <begin position="1062"/>
        <end position="1084"/>
    </location>
</feature>
<dbReference type="EC" id="2.4.1.16" evidence="2"/>
<evidence type="ECO:0000256" key="1">
    <source>
        <dbReference type="ARBA" id="ARBA00004651"/>
    </source>
</evidence>
<dbReference type="Proteomes" id="UP000193922">
    <property type="component" value="Unassembled WGS sequence"/>
</dbReference>
<dbReference type="InterPro" id="IPR004835">
    <property type="entry name" value="Chitin_synth"/>
</dbReference>